<feature type="region of interest" description="Disordered" evidence="2">
    <location>
        <begin position="604"/>
        <end position="626"/>
    </location>
</feature>
<evidence type="ECO:0000313" key="4">
    <source>
        <dbReference type="EMBL" id="OII74763.1"/>
    </source>
</evidence>
<protein>
    <submittedName>
        <fullName evidence="4">Erythrocyte membrane-associated antigen</fullName>
    </submittedName>
</protein>
<keyword evidence="5" id="KW-1185">Reference proteome</keyword>
<evidence type="ECO:0000256" key="2">
    <source>
        <dbReference type="SAM" id="MobiDB-lite"/>
    </source>
</evidence>
<dbReference type="SUPFAM" id="SSF47473">
    <property type="entry name" value="EF-hand"/>
    <property type="match status" value="1"/>
</dbReference>
<evidence type="ECO:0000259" key="3">
    <source>
        <dbReference type="PROSITE" id="PS50222"/>
    </source>
</evidence>
<accession>A0A1J4MMT4</accession>
<reference evidence="4 5" key="1">
    <citation type="submission" date="2016-10" db="EMBL/GenBank/DDBJ databases">
        <title>Reductive evolution of mitochondrial metabolism and differential evolution of invasion-related proteins in Cryptosporidium.</title>
        <authorList>
            <person name="Liu S."/>
            <person name="Roellig D.M."/>
            <person name="Guo Y."/>
            <person name="Li N."/>
            <person name="Frace M.A."/>
            <person name="Tang K."/>
            <person name="Zhang L."/>
            <person name="Feng Y."/>
            <person name="Xiao L."/>
        </authorList>
    </citation>
    <scope>NUCLEOTIDE SEQUENCE [LARGE SCALE GENOMIC DNA]</scope>
    <source>
        <strain evidence="4">39726</strain>
    </source>
</reference>
<dbReference type="Proteomes" id="UP000186176">
    <property type="component" value="Unassembled WGS sequence"/>
</dbReference>
<evidence type="ECO:0000313" key="5">
    <source>
        <dbReference type="Proteomes" id="UP000186176"/>
    </source>
</evidence>
<dbReference type="InterPro" id="IPR011992">
    <property type="entry name" value="EF-hand-dom_pair"/>
</dbReference>
<feature type="compositionally biased region" description="Polar residues" evidence="2">
    <location>
        <begin position="604"/>
        <end position="618"/>
    </location>
</feature>
<dbReference type="GO" id="GO:0005509">
    <property type="term" value="F:calcium ion binding"/>
    <property type="evidence" value="ECO:0007669"/>
    <property type="project" value="InterPro"/>
</dbReference>
<dbReference type="EMBL" id="LRBP01000009">
    <property type="protein sequence ID" value="OII74763.1"/>
    <property type="molecule type" value="Genomic_DNA"/>
</dbReference>
<dbReference type="GeneID" id="39977109"/>
<comment type="caution">
    <text evidence="4">The sequence shown here is derived from an EMBL/GenBank/DDBJ whole genome shotgun (WGS) entry which is preliminary data.</text>
</comment>
<dbReference type="RefSeq" id="XP_028875909.1">
    <property type="nucleotide sequence ID" value="XM_029017330.1"/>
</dbReference>
<dbReference type="PROSITE" id="PS00018">
    <property type="entry name" value="EF_HAND_1"/>
    <property type="match status" value="2"/>
</dbReference>
<dbReference type="InterPro" id="IPR002048">
    <property type="entry name" value="EF_hand_dom"/>
</dbReference>
<dbReference type="InterPro" id="IPR018247">
    <property type="entry name" value="EF_Hand_1_Ca_BS"/>
</dbReference>
<dbReference type="OrthoDB" id="343497at2759"/>
<proteinExistence type="predicted"/>
<dbReference type="AlphaFoldDB" id="A0A1J4MMT4"/>
<dbReference type="PROSITE" id="PS50222">
    <property type="entry name" value="EF_HAND_2"/>
    <property type="match status" value="1"/>
</dbReference>
<evidence type="ECO:0000256" key="1">
    <source>
        <dbReference type="ARBA" id="ARBA00022837"/>
    </source>
</evidence>
<keyword evidence="1" id="KW-0106">Calcium</keyword>
<feature type="domain" description="EF-hand" evidence="3">
    <location>
        <begin position="306"/>
        <end position="341"/>
    </location>
</feature>
<name>A0A1J4MMT4_9CRYT</name>
<dbReference type="Gene3D" id="1.10.238.10">
    <property type="entry name" value="EF-hand"/>
    <property type="match status" value="1"/>
</dbReference>
<gene>
    <name evidence="4" type="ORF">cubi_00316</name>
</gene>
<organism evidence="4 5">
    <name type="scientific">Cryptosporidium ubiquitum</name>
    <dbReference type="NCBI Taxonomy" id="857276"/>
    <lineage>
        <taxon>Eukaryota</taxon>
        <taxon>Sar</taxon>
        <taxon>Alveolata</taxon>
        <taxon>Apicomplexa</taxon>
        <taxon>Conoidasida</taxon>
        <taxon>Coccidia</taxon>
        <taxon>Eucoccidiorida</taxon>
        <taxon>Eimeriorina</taxon>
        <taxon>Cryptosporidiidae</taxon>
        <taxon>Cryptosporidium</taxon>
    </lineage>
</organism>
<dbReference type="VEuPathDB" id="CryptoDB:cubi_00316"/>
<sequence length="652" mass="74340">MSQLFNFGNCTSNISSNHKNGIRGNINTNINSNSNMKTILQQYSPVDYNQCKVSLPDFSEKNNIGVYYNTNDNNYNNTNNNFVTSPNMYPRYISQHKSIQNTHSYQYINQSNDNYNKQVRYEPIPNRINVIDEPSEIIDNGYSSKVNYLPSGFVTRTEVGAGAGKLSCDNNISSNGLDLNSTIKTEAGGYDNTKSNLSKLNSSNWKEWSSYSKLLPLAVIELDVQNECNYLSTLFSSFSNTVKGFISNFEFEKLMEYVNIIEVGYRGTIFGVMDRNQDDYITQVEFLTGMLIFRPYNAKEKNSPNFNRLRLQFIFFYYDSNRDGLLSIDELAKLIEHISIIKVTVNNKNGKPKKKTQISTEKSKKLASQVIHDYLNKDFCSYDDFFQLVNNGILNGTVNLLRCRNDIFLQKKNNSLLSPNNQHLYSRPPITNSMQNFTNLNHQQPFSPFSNSITQFQNQFSQVSQISPYNTNNHPPQNFIAKNSSIYNTPINISTEHFPNPKTINNINDEYLRTILSKPHSPSTLNTNNHPVPTLSIPNPKTNALPVIQKQNIDEKFGYNYNNTNNNNNNINNTTNNNTITPPHNSFLSKNNSISSTITRKQEEQFTAQSSSPPNQLVTPDPLSNYRSIYESSSPYYNIPSEGHPNFNFSPC</sequence>